<evidence type="ECO:0000313" key="3">
    <source>
        <dbReference type="Proteomes" id="UP001293718"/>
    </source>
</evidence>
<dbReference type="SUPFAM" id="SSF50341">
    <property type="entry name" value="CheW-like"/>
    <property type="match status" value="1"/>
</dbReference>
<dbReference type="Proteomes" id="UP001293718">
    <property type="component" value="Unassembled WGS sequence"/>
</dbReference>
<dbReference type="SMART" id="SM00260">
    <property type="entry name" value="CheW"/>
    <property type="match status" value="1"/>
</dbReference>
<sequence length="180" mass="19211">MPRQEDPRQLQARLAQQLHDMPAGQAPAWLAAECAGLRLLLPLQEVGEIVEHAPPLLPLPHARPWFEGVLNLRGQLHGVVDLAAFLGLRPGGGVPAAGHLVALHPSLGLHCLLRVDRLAGLRNGAQLASLPRPAARDGAPAFAGELYDDGQGRTWQALRLAALARDAHFLHVAQPLPGPQ</sequence>
<reference evidence="2 3" key="1">
    <citation type="submission" date="2023-11" db="EMBL/GenBank/DDBJ databases">
        <title>Draft genome of Azohydromonas lata strain H1 (DSM1123), a polyhydroxyalkanoate producer.</title>
        <authorList>
            <person name="Traversa D."/>
            <person name="D'Addabbo P."/>
            <person name="Pazzani C."/>
            <person name="Manzari C."/>
            <person name="Chiara M."/>
            <person name="Scrascia M."/>
        </authorList>
    </citation>
    <scope>NUCLEOTIDE SEQUENCE [LARGE SCALE GENOMIC DNA]</scope>
    <source>
        <strain evidence="2 3">H1</strain>
    </source>
</reference>
<comment type="caution">
    <text evidence="2">The sequence shown here is derived from an EMBL/GenBank/DDBJ whole genome shotgun (WGS) entry which is preliminary data.</text>
</comment>
<organism evidence="2 3">
    <name type="scientific">Azohydromonas lata</name>
    <dbReference type="NCBI Taxonomy" id="45677"/>
    <lineage>
        <taxon>Bacteria</taxon>
        <taxon>Pseudomonadati</taxon>
        <taxon>Pseudomonadota</taxon>
        <taxon>Betaproteobacteria</taxon>
        <taxon>Burkholderiales</taxon>
        <taxon>Sphaerotilaceae</taxon>
        <taxon>Azohydromonas</taxon>
    </lineage>
</organism>
<name>A0ABU5IQJ6_9BURK</name>
<protein>
    <submittedName>
        <fullName evidence="2">Chemotaxis protein CheW</fullName>
    </submittedName>
</protein>
<dbReference type="Pfam" id="PF01584">
    <property type="entry name" value="CheW"/>
    <property type="match status" value="1"/>
</dbReference>
<dbReference type="InterPro" id="IPR036061">
    <property type="entry name" value="CheW-like_dom_sf"/>
</dbReference>
<keyword evidence="3" id="KW-1185">Reference proteome</keyword>
<evidence type="ECO:0000313" key="2">
    <source>
        <dbReference type="EMBL" id="MDZ5461170.1"/>
    </source>
</evidence>
<evidence type="ECO:0000259" key="1">
    <source>
        <dbReference type="PROSITE" id="PS50851"/>
    </source>
</evidence>
<gene>
    <name evidence="2" type="ORF">SM757_31815</name>
</gene>
<feature type="domain" description="CheW-like" evidence="1">
    <location>
        <begin position="26"/>
        <end position="169"/>
    </location>
</feature>
<dbReference type="EMBL" id="JAXOJX010000100">
    <property type="protein sequence ID" value="MDZ5461170.1"/>
    <property type="molecule type" value="Genomic_DNA"/>
</dbReference>
<dbReference type="PROSITE" id="PS50851">
    <property type="entry name" value="CHEW"/>
    <property type="match status" value="1"/>
</dbReference>
<dbReference type="Gene3D" id="2.40.50.180">
    <property type="entry name" value="CheA-289, Domain 4"/>
    <property type="match status" value="1"/>
</dbReference>
<proteinExistence type="predicted"/>
<dbReference type="RefSeq" id="WP_322468418.1">
    <property type="nucleotide sequence ID" value="NZ_JAXOJX010000100.1"/>
</dbReference>
<accession>A0ABU5IQJ6</accession>
<dbReference type="InterPro" id="IPR002545">
    <property type="entry name" value="CheW-lke_dom"/>
</dbReference>